<dbReference type="RefSeq" id="WP_091771795.1">
    <property type="nucleotide sequence ID" value="NZ_FNHG01000024.1"/>
</dbReference>
<protein>
    <recommendedName>
        <fullName evidence="4">Outer membrane protein beta-barrel domain-containing protein</fullName>
    </recommendedName>
</protein>
<dbReference type="InterPro" id="IPR010239">
    <property type="entry name" value="CHP02001"/>
</dbReference>
<dbReference type="STRING" id="144026.SAMN04488568_12418"/>
<evidence type="ECO:0000313" key="3">
    <source>
        <dbReference type="Proteomes" id="UP000199759"/>
    </source>
</evidence>
<keyword evidence="3" id="KW-1185">Reference proteome</keyword>
<feature type="signal peptide" evidence="1">
    <location>
        <begin position="1"/>
        <end position="27"/>
    </location>
</feature>
<reference evidence="2 3" key="1">
    <citation type="submission" date="2016-10" db="EMBL/GenBank/DDBJ databases">
        <authorList>
            <person name="de Groot N.N."/>
        </authorList>
    </citation>
    <scope>NUCLEOTIDE SEQUENCE [LARGE SCALE GENOMIC DNA]</scope>
    <source>
        <strain evidence="2 3">DSM 16077</strain>
    </source>
</reference>
<sequence>MKTANAKFAGLALAALLGTAAATTASAQTVEGNVALTSDYIFRGVTQTDGGPAISGGFDVADDSGLYAGIWGSSVDFGDDTTMELDLYGGYATTLGSWDIDVGGILYGYPDSPSAGGDQNFWEFYAGVGHTLGPVAWDAKLSWSPDFYLESGPAAYIETGLAYEFAAGVALDARIGASRFDDIPAADYEDYQIGISGTAFDTVSWDARYHALSDDGDDSFVFTISQSFGG</sequence>
<dbReference type="Pfam" id="PF09694">
    <property type="entry name" value="Gcw_chp"/>
    <property type="match status" value="1"/>
</dbReference>
<name>A0A1G9WDC2_9PROT</name>
<organism evidence="2 3">
    <name type="scientific">Maricaulis salignorans</name>
    <dbReference type="NCBI Taxonomy" id="144026"/>
    <lineage>
        <taxon>Bacteria</taxon>
        <taxon>Pseudomonadati</taxon>
        <taxon>Pseudomonadota</taxon>
        <taxon>Alphaproteobacteria</taxon>
        <taxon>Maricaulales</taxon>
        <taxon>Maricaulaceae</taxon>
        <taxon>Maricaulis</taxon>
    </lineage>
</organism>
<feature type="chain" id="PRO_5011609628" description="Outer membrane protein beta-barrel domain-containing protein" evidence="1">
    <location>
        <begin position="28"/>
        <end position="230"/>
    </location>
</feature>
<keyword evidence="1" id="KW-0732">Signal</keyword>
<evidence type="ECO:0000313" key="2">
    <source>
        <dbReference type="EMBL" id="SDM82490.1"/>
    </source>
</evidence>
<dbReference type="OrthoDB" id="9793561at2"/>
<dbReference type="EMBL" id="FNHG01000024">
    <property type="protein sequence ID" value="SDM82490.1"/>
    <property type="molecule type" value="Genomic_DNA"/>
</dbReference>
<evidence type="ECO:0008006" key="4">
    <source>
        <dbReference type="Google" id="ProtNLM"/>
    </source>
</evidence>
<dbReference type="AlphaFoldDB" id="A0A1G9WDC2"/>
<dbReference type="Proteomes" id="UP000199759">
    <property type="component" value="Unassembled WGS sequence"/>
</dbReference>
<evidence type="ECO:0000256" key="1">
    <source>
        <dbReference type="SAM" id="SignalP"/>
    </source>
</evidence>
<accession>A0A1G9WDC2</accession>
<gene>
    <name evidence="2" type="ORF">SAMN04488568_12418</name>
</gene>
<dbReference type="NCBIfam" id="TIGR02001">
    <property type="entry name" value="gcw_chp"/>
    <property type="match status" value="1"/>
</dbReference>
<proteinExistence type="predicted"/>